<keyword evidence="7 9" id="KW-0472">Membrane</keyword>
<protein>
    <recommendedName>
        <fullName evidence="10">Glycosyltransferase RgtA/B/C/D-like domain-containing protein</fullName>
    </recommendedName>
</protein>
<dbReference type="InterPro" id="IPR050297">
    <property type="entry name" value="LipidA_mod_glycosyltrf_83"/>
</dbReference>
<dbReference type="PANTHER" id="PTHR33908">
    <property type="entry name" value="MANNOSYLTRANSFERASE YKCB-RELATED"/>
    <property type="match status" value="1"/>
</dbReference>
<evidence type="ECO:0000256" key="8">
    <source>
        <dbReference type="SAM" id="MobiDB-lite"/>
    </source>
</evidence>
<feature type="region of interest" description="Disordered" evidence="8">
    <location>
        <begin position="1"/>
        <end position="20"/>
    </location>
</feature>
<sequence>MSVDEQLTGLPTPDRDGRRRLRDRLNDLLVPPAGEDGRPPAAPHTAVSVLDRPEAPPGWRTDLAASGLGPRVAVAVLVLGVLTRFLPAGPLWFDEAQSVGIARLPVMQLFAALRQDGSPPLYYLLLHGWMLLVGRSAFAVRALSGLTSVATIPVFERLARRVLPERARWPAILLLASSPFAIRFADEARMYSLVVLVVALGSLALLRALERTSTPRLVLVSLASGALALTHYWGLFLLAAL</sequence>
<name>A0ABW9QRH0_9ACTN</name>
<evidence type="ECO:0000313" key="11">
    <source>
        <dbReference type="EMBL" id="MST32019.1"/>
    </source>
</evidence>
<evidence type="ECO:0000256" key="6">
    <source>
        <dbReference type="ARBA" id="ARBA00022989"/>
    </source>
</evidence>
<comment type="subcellular location">
    <subcellularLocation>
        <location evidence="1">Cell membrane</location>
        <topology evidence="1">Multi-pass membrane protein</topology>
    </subcellularLocation>
</comment>
<keyword evidence="12" id="KW-1185">Reference proteome</keyword>
<feature type="non-terminal residue" evidence="11">
    <location>
        <position position="241"/>
    </location>
</feature>
<comment type="caution">
    <text evidence="11">The sequence shown here is derived from an EMBL/GenBank/DDBJ whole genome shotgun (WGS) entry which is preliminary data.</text>
</comment>
<feature type="domain" description="Glycosyltransferase RgtA/B/C/D-like" evidence="10">
    <location>
        <begin position="119"/>
        <end position="239"/>
    </location>
</feature>
<reference evidence="11 12" key="1">
    <citation type="submission" date="2019-11" db="EMBL/GenBank/DDBJ databases">
        <title>Acidiferrimicrobium australis gen. nov., sp. nov., an acidophilic and obligately heterotrophic, member of the Actinobacteria that catalyses dissimilatory oxido- reduction of iron isolated from metal-rich acidic water in Chile.</title>
        <authorList>
            <person name="Gonzalez D."/>
            <person name="Huber K."/>
            <person name="Hedrich S."/>
            <person name="Rojas-Villalobos C."/>
            <person name="Quatrini R."/>
            <person name="Dinamarca M.A."/>
            <person name="Schwarz A."/>
            <person name="Canales C."/>
            <person name="Nancucheo I."/>
        </authorList>
    </citation>
    <scope>NUCLEOTIDE SEQUENCE [LARGE SCALE GENOMIC DNA]</scope>
    <source>
        <strain evidence="11 12">USS-CCA1</strain>
    </source>
</reference>
<gene>
    <name evidence="11" type="ORF">GHK86_04670</name>
</gene>
<evidence type="ECO:0000256" key="3">
    <source>
        <dbReference type="ARBA" id="ARBA00022676"/>
    </source>
</evidence>
<dbReference type="PANTHER" id="PTHR33908:SF11">
    <property type="entry name" value="MEMBRANE PROTEIN"/>
    <property type="match status" value="1"/>
</dbReference>
<keyword evidence="3" id="KW-0328">Glycosyltransferase</keyword>
<dbReference type="InterPro" id="IPR038731">
    <property type="entry name" value="RgtA/B/C-like"/>
</dbReference>
<dbReference type="Proteomes" id="UP000437736">
    <property type="component" value="Unassembled WGS sequence"/>
</dbReference>
<dbReference type="Pfam" id="PF13231">
    <property type="entry name" value="PMT_2"/>
    <property type="match status" value="1"/>
</dbReference>
<evidence type="ECO:0000256" key="7">
    <source>
        <dbReference type="ARBA" id="ARBA00023136"/>
    </source>
</evidence>
<dbReference type="EMBL" id="WJHE01000197">
    <property type="protein sequence ID" value="MST32019.1"/>
    <property type="molecule type" value="Genomic_DNA"/>
</dbReference>
<proteinExistence type="predicted"/>
<keyword evidence="5 9" id="KW-0812">Transmembrane</keyword>
<evidence type="ECO:0000256" key="4">
    <source>
        <dbReference type="ARBA" id="ARBA00022679"/>
    </source>
</evidence>
<keyword evidence="4" id="KW-0808">Transferase</keyword>
<feature type="transmembrane region" description="Helical" evidence="9">
    <location>
        <begin position="191"/>
        <end position="210"/>
    </location>
</feature>
<accession>A0ABW9QRH0</accession>
<evidence type="ECO:0000256" key="1">
    <source>
        <dbReference type="ARBA" id="ARBA00004651"/>
    </source>
</evidence>
<feature type="transmembrane region" description="Helical" evidence="9">
    <location>
        <begin position="217"/>
        <end position="240"/>
    </location>
</feature>
<evidence type="ECO:0000259" key="10">
    <source>
        <dbReference type="Pfam" id="PF13231"/>
    </source>
</evidence>
<evidence type="ECO:0000313" key="12">
    <source>
        <dbReference type="Proteomes" id="UP000437736"/>
    </source>
</evidence>
<keyword evidence="2" id="KW-1003">Cell membrane</keyword>
<evidence type="ECO:0000256" key="9">
    <source>
        <dbReference type="SAM" id="Phobius"/>
    </source>
</evidence>
<evidence type="ECO:0000256" key="5">
    <source>
        <dbReference type="ARBA" id="ARBA00022692"/>
    </source>
</evidence>
<organism evidence="11 12">
    <name type="scientific">Acidiferrimicrobium australe</name>
    <dbReference type="NCBI Taxonomy" id="2664430"/>
    <lineage>
        <taxon>Bacteria</taxon>
        <taxon>Bacillati</taxon>
        <taxon>Actinomycetota</taxon>
        <taxon>Acidimicrobiia</taxon>
        <taxon>Acidimicrobiales</taxon>
        <taxon>Acidimicrobiaceae</taxon>
        <taxon>Acidiferrimicrobium</taxon>
    </lineage>
</organism>
<keyword evidence="6 9" id="KW-1133">Transmembrane helix</keyword>
<evidence type="ECO:0000256" key="2">
    <source>
        <dbReference type="ARBA" id="ARBA00022475"/>
    </source>
</evidence>